<dbReference type="RefSeq" id="WP_145038642.1">
    <property type="nucleotide sequence ID" value="NZ_CP036347.1"/>
</dbReference>
<dbReference type="EMBL" id="CP036347">
    <property type="protein sequence ID" value="QDU02117.1"/>
    <property type="molecule type" value="Genomic_DNA"/>
</dbReference>
<evidence type="ECO:0000313" key="1">
    <source>
        <dbReference type="EMBL" id="QDU02117.1"/>
    </source>
</evidence>
<gene>
    <name evidence="1" type="ORF">V6x_18180</name>
</gene>
<dbReference type="AlphaFoldDB" id="A0A517WA59"/>
<proteinExistence type="predicted"/>
<reference evidence="1 2" key="1">
    <citation type="submission" date="2019-02" db="EMBL/GenBank/DDBJ databases">
        <title>Deep-cultivation of Planctomycetes and their phenomic and genomic characterization uncovers novel biology.</title>
        <authorList>
            <person name="Wiegand S."/>
            <person name="Jogler M."/>
            <person name="Boedeker C."/>
            <person name="Pinto D."/>
            <person name="Vollmers J."/>
            <person name="Rivas-Marin E."/>
            <person name="Kohn T."/>
            <person name="Peeters S.H."/>
            <person name="Heuer A."/>
            <person name="Rast P."/>
            <person name="Oberbeckmann S."/>
            <person name="Bunk B."/>
            <person name="Jeske O."/>
            <person name="Meyerdierks A."/>
            <person name="Storesund J.E."/>
            <person name="Kallscheuer N."/>
            <person name="Luecker S."/>
            <person name="Lage O.M."/>
            <person name="Pohl T."/>
            <person name="Merkel B.J."/>
            <person name="Hornburger P."/>
            <person name="Mueller R.-W."/>
            <person name="Bruemmer F."/>
            <person name="Labrenz M."/>
            <person name="Spormann A.M."/>
            <person name="Op den Camp H."/>
            <person name="Overmann J."/>
            <person name="Amann R."/>
            <person name="Jetten M.S.M."/>
            <person name="Mascher T."/>
            <person name="Medema M.H."/>
            <person name="Devos D.P."/>
            <person name="Kaster A.-K."/>
            <person name="Ovreas L."/>
            <person name="Rohde M."/>
            <person name="Galperin M.Y."/>
            <person name="Jogler C."/>
        </authorList>
    </citation>
    <scope>NUCLEOTIDE SEQUENCE [LARGE SCALE GENOMIC DNA]</scope>
    <source>
        <strain evidence="1 2">V6</strain>
    </source>
</reference>
<dbReference type="Proteomes" id="UP000320722">
    <property type="component" value="Chromosome"/>
</dbReference>
<accession>A0A517WA59</accession>
<name>A0A517WA59_9PLAN</name>
<protein>
    <submittedName>
        <fullName evidence="1">Uncharacterized protein</fullName>
    </submittedName>
</protein>
<sequence length="140" mass="16276">MHQIQLILHGNSSPGKKPYLFPIPGDYVHFLRTYKTHLGEHLQSLIQVDQQEAQTIAVLNSTSTRDREFFRALRSDLIELTDQLEPVQASESSTDSLSMRNRSSLSFADQETLQQFIEWCEENHRTFITILFDNDFFNIT</sequence>
<organism evidence="1 2">
    <name type="scientific">Gimesia chilikensis</name>
    <dbReference type="NCBI Taxonomy" id="2605989"/>
    <lineage>
        <taxon>Bacteria</taxon>
        <taxon>Pseudomonadati</taxon>
        <taxon>Planctomycetota</taxon>
        <taxon>Planctomycetia</taxon>
        <taxon>Planctomycetales</taxon>
        <taxon>Planctomycetaceae</taxon>
        <taxon>Gimesia</taxon>
    </lineage>
</organism>
<evidence type="ECO:0000313" key="2">
    <source>
        <dbReference type="Proteomes" id="UP000320722"/>
    </source>
</evidence>